<evidence type="ECO:0000256" key="1">
    <source>
        <dbReference type="SAM" id="MobiDB-lite"/>
    </source>
</evidence>
<evidence type="ECO:0000313" key="3">
    <source>
        <dbReference type="Proteomes" id="UP000198440"/>
    </source>
</evidence>
<feature type="region of interest" description="Disordered" evidence="1">
    <location>
        <begin position="61"/>
        <end position="80"/>
    </location>
</feature>
<proteinExistence type="predicted"/>
<protein>
    <submittedName>
        <fullName evidence="2">Uncharacterized protein</fullName>
    </submittedName>
</protein>
<sequence>MLLETGKIVLPFLHVSAAMVAVRPDVDPAHHDNCGQCAPEYMPGCVTITYLIPMDTAPSARPLLTSQGRSGPAQNGYNAESLPDRHRRFVPFVGCLATETGCAFVERQTVSDASVRPPRP</sequence>
<dbReference type="AlphaFoldDB" id="A0A239ENN5"/>
<reference evidence="2 3" key="1">
    <citation type="submission" date="2017-06" db="EMBL/GenBank/DDBJ databases">
        <authorList>
            <person name="Kim H.J."/>
            <person name="Triplett B.A."/>
        </authorList>
    </citation>
    <scope>NUCLEOTIDE SEQUENCE [LARGE SCALE GENOMIC DNA]</scope>
    <source>
        <strain evidence="2 3">DSM 11445</strain>
    </source>
</reference>
<accession>A0A239ENN5</accession>
<feature type="compositionally biased region" description="Polar residues" evidence="1">
    <location>
        <begin position="64"/>
        <end position="78"/>
    </location>
</feature>
<dbReference type="EMBL" id="FZON01000016">
    <property type="protein sequence ID" value="SNS46255.1"/>
    <property type="molecule type" value="Genomic_DNA"/>
</dbReference>
<organism evidence="2 3">
    <name type="scientific">Antarctobacter heliothermus</name>
    <dbReference type="NCBI Taxonomy" id="74033"/>
    <lineage>
        <taxon>Bacteria</taxon>
        <taxon>Pseudomonadati</taxon>
        <taxon>Pseudomonadota</taxon>
        <taxon>Alphaproteobacteria</taxon>
        <taxon>Rhodobacterales</taxon>
        <taxon>Roseobacteraceae</taxon>
        <taxon>Antarctobacter</taxon>
    </lineage>
</organism>
<dbReference type="Proteomes" id="UP000198440">
    <property type="component" value="Unassembled WGS sequence"/>
</dbReference>
<evidence type="ECO:0000313" key="2">
    <source>
        <dbReference type="EMBL" id="SNS46255.1"/>
    </source>
</evidence>
<gene>
    <name evidence="2" type="ORF">SAMN04488078_10167</name>
</gene>
<name>A0A239ENN5_9RHOB</name>